<protein>
    <recommendedName>
        <fullName evidence="3">N-acetyltransferase domain-containing protein</fullName>
    </recommendedName>
</protein>
<dbReference type="Gene3D" id="3.40.630.30">
    <property type="match status" value="1"/>
</dbReference>
<evidence type="ECO:0008006" key="3">
    <source>
        <dbReference type="Google" id="ProtNLM"/>
    </source>
</evidence>
<dbReference type="InterPro" id="IPR039968">
    <property type="entry name" value="BcerS-like"/>
</dbReference>
<accession>A0AA52EH04</accession>
<keyword evidence="2" id="KW-1185">Reference proteome</keyword>
<dbReference type="InterPro" id="IPR016181">
    <property type="entry name" value="Acyl_CoA_acyltransferase"/>
</dbReference>
<name>A0AA52EH04_9PROT</name>
<organism evidence="1 2">
    <name type="scientific">Temperatibacter marinus</name>
    <dbReference type="NCBI Taxonomy" id="1456591"/>
    <lineage>
        <taxon>Bacteria</taxon>
        <taxon>Pseudomonadati</taxon>
        <taxon>Pseudomonadota</taxon>
        <taxon>Alphaproteobacteria</taxon>
        <taxon>Kordiimonadales</taxon>
        <taxon>Temperatibacteraceae</taxon>
        <taxon>Temperatibacter</taxon>
    </lineage>
</organism>
<dbReference type="KEGG" id="tmk:QGN29_10090"/>
<gene>
    <name evidence="1" type="ORF">QGN29_10090</name>
</gene>
<dbReference type="CDD" id="cd04301">
    <property type="entry name" value="NAT_SF"/>
    <property type="match status" value="1"/>
</dbReference>
<proteinExistence type="predicted"/>
<dbReference type="Proteomes" id="UP001268683">
    <property type="component" value="Chromosome"/>
</dbReference>
<dbReference type="PANTHER" id="PTHR41368:SF1">
    <property type="entry name" value="PROTEIN YGHO"/>
    <property type="match status" value="1"/>
</dbReference>
<dbReference type="AlphaFoldDB" id="A0AA52EH04"/>
<dbReference type="PANTHER" id="PTHR41368">
    <property type="entry name" value="PROTEIN YGHO"/>
    <property type="match status" value="1"/>
</dbReference>
<reference evidence="1" key="1">
    <citation type="submission" date="2023-04" db="EMBL/GenBank/DDBJ databases">
        <title>Complete genome sequence of Temperatibacter marinus.</title>
        <authorList>
            <person name="Rong J.-C."/>
            <person name="Yi M.-L."/>
            <person name="Zhao Q."/>
        </authorList>
    </citation>
    <scope>NUCLEOTIDE SEQUENCE</scope>
    <source>
        <strain evidence="1">NBRC 110045</strain>
    </source>
</reference>
<evidence type="ECO:0000313" key="1">
    <source>
        <dbReference type="EMBL" id="WND01901.1"/>
    </source>
</evidence>
<evidence type="ECO:0000313" key="2">
    <source>
        <dbReference type="Proteomes" id="UP001268683"/>
    </source>
</evidence>
<dbReference type="EMBL" id="CP123872">
    <property type="protein sequence ID" value="WND01901.1"/>
    <property type="molecule type" value="Genomic_DNA"/>
</dbReference>
<dbReference type="SUPFAM" id="SSF55729">
    <property type="entry name" value="Acyl-CoA N-acyltransferases (Nat)"/>
    <property type="match status" value="1"/>
</dbReference>
<sequence>MSTIQIERVESKKQLKRFISVQYEIYKDDPAFIKPLMFERLDALTPGKNPYFEHADHIFYIAVQDGRDAGTISAQIDSLAQEKWGPNLGHFGLFEAANEKVAKALFAAAENWLSQKGMKRMQGPWNLSPNEQCGMLADGFDTPPMIMMPHGRPDYTKWTQDQGFEVVQRMFAYGYETQSETPEKIKKIAAMADKSDRVTTRQFDMSRFDEELALVLDIFNDAWENNWGFVPMTSGEIAHMAKSLKPIVKPYRTLIAELDGEAVAFIINLPDINSMIKDLDGKLFPFGVFKLIKRLFLTKNTDMRIRTPLMGMRQSIHGNRLGMAMLYNIIEEAKQGVIEHGGVFSEFSWILEDNKAMNNMLTRFGGEVYKTYHIYEKAL</sequence>
<dbReference type="RefSeq" id="WP_310797731.1">
    <property type="nucleotide sequence ID" value="NZ_CP123872.1"/>
</dbReference>